<accession>B8HJS1</accession>
<dbReference type="HOGENOM" id="CLU_079260_0_1_3"/>
<dbReference type="eggNOG" id="COG1060">
    <property type="taxonomic scope" value="Bacteria"/>
</dbReference>
<dbReference type="InterPro" id="IPR038158">
    <property type="entry name" value="H-NOX_domain_sf"/>
</dbReference>
<protein>
    <submittedName>
        <fullName evidence="2">Heme NO binding domain protein</fullName>
    </submittedName>
</protein>
<sequence>MYGLVNKAIQDMVCRYHGEETWEQIKQLADLEDLDFFISMEAYPDDVTHRLVGAACKVLGMSGEEVLKAFGEYWVTYTAEEGYGELLNSAGKSLPEFVENLDNLHARVGLSFPQLRPPSFDCEATDVSSMDLHYHSDREGLAPMVIGLLHGLGKRFHTQVQVSQTQFRDQGADHDVFAIQYDESNLDNS</sequence>
<dbReference type="Gene3D" id="3.90.1520.10">
    <property type="entry name" value="H-NOX domain"/>
    <property type="match status" value="1"/>
</dbReference>
<gene>
    <name evidence="2" type="ordered locus">Cyan7425_2675</name>
</gene>
<proteinExistence type="predicted"/>
<organism evidence="2">
    <name type="scientific">Cyanothece sp. (strain PCC 7425 / ATCC 29141)</name>
    <dbReference type="NCBI Taxonomy" id="395961"/>
    <lineage>
        <taxon>Bacteria</taxon>
        <taxon>Bacillati</taxon>
        <taxon>Cyanobacteriota</taxon>
        <taxon>Cyanophyceae</taxon>
        <taxon>Gomontiellales</taxon>
        <taxon>Cyanothecaceae</taxon>
        <taxon>Cyanothece</taxon>
    </lineage>
</organism>
<dbReference type="GO" id="GO:0070482">
    <property type="term" value="P:response to oxygen levels"/>
    <property type="evidence" value="ECO:0007669"/>
    <property type="project" value="TreeGrafter"/>
</dbReference>
<dbReference type="GO" id="GO:0019934">
    <property type="term" value="P:cGMP-mediated signaling"/>
    <property type="evidence" value="ECO:0007669"/>
    <property type="project" value="TreeGrafter"/>
</dbReference>
<dbReference type="GO" id="GO:0004383">
    <property type="term" value="F:guanylate cyclase activity"/>
    <property type="evidence" value="ECO:0007669"/>
    <property type="project" value="TreeGrafter"/>
</dbReference>
<dbReference type="PANTHER" id="PTHR45655">
    <property type="entry name" value="GUANYLATE CYCLASE SOLUBLE SUBUNIT BETA-2"/>
    <property type="match status" value="1"/>
</dbReference>
<dbReference type="EMBL" id="CP001344">
    <property type="protein sequence ID" value="ACL45024.1"/>
    <property type="molecule type" value="Genomic_DNA"/>
</dbReference>
<feature type="domain" description="Heme NO-binding" evidence="1">
    <location>
        <begin position="2"/>
        <end position="163"/>
    </location>
</feature>
<evidence type="ECO:0000313" key="2">
    <source>
        <dbReference type="EMBL" id="ACL45024.1"/>
    </source>
</evidence>
<dbReference type="AlphaFoldDB" id="B8HJS1"/>
<dbReference type="InterPro" id="IPR011644">
    <property type="entry name" value="Heme_NO-bd"/>
</dbReference>
<dbReference type="PANTHER" id="PTHR45655:SF13">
    <property type="entry name" value="SOLUBLE GUANYLATE CYCLASE GCY-32-RELATED"/>
    <property type="match status" value="1"/>
</dbReference>
<dbReference type="STRING" id="395961.Cyan7425_2675"/>
<dbReference type="KEGG" id="cyn:Cyan7425_2675"/>
<dbReference type="Pfam" id="PF07700">
    <property type="entry name" value="HNOB"/>
    <property type="match status" value="1"/>
</dbReference>
<reference evidence="2" key="1">
    <citation type="submission" date="2009-01" db="EMBL/GenBank/DDBJ databases">
        <title>Complete sequence of chromosome Cyanothece sp. PCC 7425.</title>
        <authorList>
            <consortium name="US DOE Joint Genome Institute"/>
            <person name="Lucas S."/>
            <person name="Copeland A."/>
            <person name="Lapidus A."/>
            <person name="Glavina del Rio T."/>
            <person name="Dalin E."/>
            <person name="Tice H."/>
            <person name="Bruce D."/>
            <person name="Goodwin L."/>
            <person name="Pitluck S."/>
            <person name="Sims D."/>
            <person name="Meineke L."/>
            <person name="Brettin T."/>
            <person name="Detter J.C."/>
            <person name="Han C."/>
            <person name="Larimer F."/>
            <person name="Land M."/>
            <person name="Hauser L."/>
            <person name="Kyrpides N."/>
            <person name="Ovchinnikova G."/>
            <person name="Liberton M."/>
            <person name="Stoeckel J."/>
            <person name="Banerjee A."/>
            <person name="Singh A."/>
            <person name="Page L."/>
            <person name="Sato H."/>
            <person name="Zhao L."/>
            <person name="Sherman L."/>
            <person name="Pakrasi H."/>
            <person name="Richardson P."/>
        </authorList>
    </citation>
    <scope>NUCLEOTIDE SEQUENCE</scope>
    <source>
        <strain evidence="2">PCC 7425</strain>
    </source>
</reference>
<evidence type="ECO:0000259" key="1">
    <source>
        <dbReference type="Pfam" id="PF07700"/>
    </source>
</evidence>
<dbReference type="OrthoDB" id="7266652at2"/>
<dbReference type="GO" id="GO:0008074">
    <property type="term" value="C:guanylate cyclase complex, soluble"/>
    <property type="evidence" value="ECO:0007669"/>
    <property type="project" value="TreeGrafter"/>
</dbReference>
<name>B8HJS1_CYAP4</name>
<dbReference type="GO" id="GO:0020037">
    <property type="term" value="F:heme binding"/>
    <property type="evidence" value="ECO:0007669"/>
    <property type="project" value="InterPro"/>
</dbReference>
<dbReference type="SUPFAM" id="SSF111126">
    <property type="entry name" value="Ligand-binding domain in the NO signalling and Golgi transport"/>
    <property type="match status" value="1"/>
</dbReference>
<dbReference type="InterPro" id="IPR024096">
    <property type="entry name" value="NO_sig/Golgi_transp_ligand-bd"/>
</dbReference>